<organism evidence="1">
    <name type="scientific">Trypanosoma congolense (strain IL3000)</name>
    <dbReference type="NCBI Taxonomy" id="1068625"/>
    <lineage>
        <taxon>Eukaryota</taxon>
        <taxon>Discoba</taxon>
        <taxon>Euglenozoa</taxon>
        <taxon>Kinetoplastea</taxon>
        <taxon>Metakinetoplastina</taxon>
        <taxon>Trypanosomatida</taxon>
        <taxon>Trypanosomatidae</taxon>
        <taxon>Trypanosoma</taxon>
        <taxon>Nannomonas</taxon>
    </lineage>
</organism>
<reference evidence="1" key="1">
    <citation type="journal article" date="2012" name="Proc. Natl. Acad. Sci. U.S.A.">
        <title>Antigenic diversity is generated by distinct evolutionary mechanisms in African trypanosome species.</title>
        <authorList>
            <person name="Jackson A.P."/>
            <person name="Berry A."/>
            <person name="Aslett M."/>
            <person name="Allison H.C."/>
            <person name="Burton P."/>
            <person name="Vavrova-Anderson J."/>
            <person name="Brown R."/>
            <person name="Browne H."/>
            <person name="Corton N."/>
            <person name="Hauser H."/>
            <person name="Gamble J."/>
            <person name="Gilderthorp R."/>
            <person name="Marcello L."/>
            <person name="McQuillan J."/>
            <person name="Otto T.D."/>
            <person name="Quail M.A."/>
            <person name="Sanders M.J."/>
            <person name="van Tonder A."/>
            <person name="Ginger M.L."/>
            <person name="Field M.C."/>
            <person name="Barry J.D."/>
            <person name="Hertz-Fowler C."/>
            <person name="Berriman M."/>
        </authorList>
    </citation>
    <scope>NUCLEOTIDE SEQUENCE</scope>
    <source>
        <strain evidence="1">IL3000</strain>
    </source>
</reference>
<dbReference type="EMBL" id="HE575324">
    <property type="protein sequence ID" value="CCC94997.1"/>
    <property type="molecule type" value="Genomic_DNA"/>
</dbReference>
<accession>G0V027</accession>
<sequence length="103" mass="11466">MEELLCCPAQTHFVRGFQLEASALQSLHALVVSFSNTQMGHMGKNVLPNCPLPYTKESLPLSHALPQLHTVLSDFHFSFLKEGKTGGSLNIFTILVRCLNTRR</sequence>
<gene>
    <name evidence="1" type="ORF">TCIL3000_11_3990</name>
</gene>
<proteinExistence type="predicted"/>
<evidence type="ECO:0000313" key="1">
    <source>
        <dbReference type="EMBL" id="CCC94997.1"/>
    </source>
</evidence>
<name>G0V027_TRYCI</name>
<protein>
    <submittedName>
        <fullName evidence="1">Uncharacterized protein</fullName>
    </submittedName>
</protein>
<dbReference type="AlphaFoldDB" id="G0V027"/>